<evidence type="ECO:0000313" key="1">
    <source>
        <dbReference type="EMBL" id="CAG8839874.1"/>
    </source>
</evidence>
<sequence>NSSDEELNLNYELNIDLDNFFYTVPVQPSVAPPFLPPIYQPLVVPLPLPPPLNPPNPLANM</sequence>
<accession>A0A9N9KJ40</accession>
<evidence type="ECO:0000313" key="2">
    <source>
        <dbReference type="Proteomes" id="UP000789759"/>
    </source>
</evidence>
<dbReference type="EMBL" id="CAJVQA010088508">
    <property type="protein sequence ID" value="CAG8839874.1"/>
    <property type="molecule type" value="Genomic_DNA"/>
</dbReference>
<feature type="non-terminal residue" evidence="1">
    <location>
        <position position="61"/>
    </location>
</feature>
<dbReference type="Proteomes" id="UP000789759">
    <property type="component" value="Unassembled WGS sequence"/>
</dbReference>
<proteinExistence type="predicted"/>
<organism evidence="1 2">
    <name type="scientific">Cetraspora pellucida</name>
    <dbReference type="NCBI Taxonomy" id="1433469"/>
    <lineage>
        <taxon>Eukaryota</taxon>
        <taxon>Fungi</taxon>
        <taxon>Fungi incertae sedis</taxon>
        <taxon>Mucoromycota</taxon>
        <taxon>Glomeromycotina</taxon>
        <taxon>Glomeromycetes</taxon>
        <taxon>Diversisporales</taxon>
        <taxon>Gigasporaceae</taxon>
        <taxon>Cetraspora</taxon>
    </lineage>
</organism>
<feature type="non-terminal residue" evidence="1">
    <location>
        <position position="1"/>
    </location>
</feature>
<protein>
    <submittedName>
        <fullName evidence="1">24021_t:CDS:1</fullName>
    </submittedName>
</protein>
<gene>
    <name evidence="1" type="ORF">CPELLU_LOCUS21933</name>
</gene>
<reference evidence="1" key="1">
    <citation type="submission" date="2021-06" db="EMBL/GenBank/DDBJ databases">
        <authorList>
            <person name="Kallberg Y."/>
            <person name="Tangrot J."/>
            <person name="Rosling A."/>
        </authorList>
    </citation>
    <scope>NUCLEOTIDE SEQUENCE</scope>
    <source>
        <strain evidence="1">FL966</strain>
    </source>
</reference>
<keyword evidence="2" id="KW-1185">Reference proteome</keyword>
<name>A0A9N9KJ40_9GLOM</name>
<dbReference type="AlphaFoldDB" id="A0A9N9KJ40"/>
<comment type="caution">
    <text evidence="1">The sequence shown here is derived from an EMBL/GenBank/DDBJ whole genome shotgun (WGS) entry which is preliminary data.</text>
</comment>